<dbReference type="EMBL" id="CM056742">
    <property type="protein sequence ID" value="KAJ8676539.1"/>
    <property type="molecule type" value="Genomic_DNA"/>
</dbReference>
<organism evidence="1 2">
    <name type="scientific">Eretmocerus hayati</name>
    <dbReference type="NCBI Taxonomy" id="131215"/>
    <lineage>
        <taxon>Eukaryota</taxon>
        <taxon>Metazoa</taxon>
        <taxon>Ecdysozoa</taxon>
        <taxon>Arthropoda</taxon>
        <taxon>Hexapoda</taxon>
        <taxon>Insecta</taxon>
        <taxon>Pterygota</taxon>
        <taxon>Neoptera</taxon>
        <taxon>Endopterygota</taxon>
        <taxon>Hymenoptera</taxon>
        <taxon>Apocrita</taxon>
        <taxon>Proctotrupomorpha</taxon>
        <taxon>Chalcidoidea</taxon>
        <taxon>Aphelinidae</taxon>
        <taxon>Aphelininae</taxon>
        <taxon>Eretmocerus</taxon>
    </lineage>
</organism>
<reference evidence="1" key="1">
    <citation type="submission" date="2023-04" db="EMBL/GenBank/DDBJ databases">
        <title>A chromosome-level genome assembly of the parasitoid wasp Eretmocerus hayati.</title>
        <authorList>
            <person name="Zhong Y."/>
            <person name="Liu S."/>
            <person name="Liu Y."/>
        </authorList>
    </citation>
    <scope>NUCLEOTIDE SEQUENCE</scope>
    <source>
        <strain evidence="1">ZJU_SS_LIU_2023</strain>
    </source>
</reference>
<proteinExistence type="predicted"/>
<dbReference type="Proteomes" id="UP001239111">
    <property type="component" value="Chromosome 2"/>
</dbReference>
<comment type="caution">
    <text evidence="1">The sequence shown here is derived from an EMBL/GenBank/DDBJ whole genome shotgun (WGS) entry which is preliminary data.</text>
</comment>
<name>A0ACC2NZ60_9HYME</name>
<accession>A0ACC2NZ60</accession>
<evidence type="ECO:0000313" key="2">
    <source>
        <dbReference type="Proteomes" id="UP001239111"/>
    </source>
</evidence>
<sequence>MKHKWIIFYISLVCLSSESNGYRILAVFPANVKSHNIVFEALIKGLLKHEHHVDHITHYPTKTTSIHYRNLINLDGLVEKNENNITMEFVSRIGDRDVDIIATSYGNRLCHFMGLPEFQELIKGPARNEPYDLVITEAFGAHCFMGLGYVYNVPVVAVASGIEYPWISYFIGNSDNLAFVPNAYHVGVGSMTFWERLKNFYTNFIFLYRFHALTGDDQTESMRKYLRSDIPHIREVEKNVALTLVNNNPILFGVKPVTPGLIHIAGLHVNASGETLATELKNWMDSSIHGVVYFSFGSMVLIETLPHELLSDFYRAFKNLSPMRVLIKIANSTKLPAGLPENVKTLPWITQQPVLAHPNTRVFITHGGLGGLLEALYYGTPMVGVPLFSDQFRNVESFVRKGMMIRIDYDNLSGTTLESALRTLLDDPSYREKTHYYSRLFRDQPLSPMQNAIFWIEYVARNGGGVLKSPALALAWWQLAQLDIYACLMIILILGLGALISSVSILIKVVNNVEWRRRNKIKMS</sequence>
<protein>
    <submittedName>
        <fullName evidence="1">Uncharacterized protein</fullName>
    </submittedName>
</protein>
<gene>
    <name evidence="1" type="ORF">QAD02_012326</name>
</gene>
<evidence type="ECO:0000313" key="1">
    <source>
        <dbReference type="EMBL" id="KAJ8676539.1"/>
    </source>
</evidence>
<keyword evidence="2" id="KW-1185">Reference proteome</keyword>